<dbReference type="Gene3D" id="2.60.200.20">
    <property type="match status" value="1"/>
</dbReference>
<dbReference type="Pfam" id="PF20232">
    <property type="entry name" value="T6SS_FHA_C"/>
    <property type="match status" value="1"/>
</dbReference>
<dbReference type="RefSeq" id="WP_055465531.1">
    <property type="nucleotide sequence ID" value="NZ_LKHS01000004.1"/>
</dbReference>
<evidence type="ECO:0000313" key="2">
    <source>
        <dbReference type="EMBL" id="KQH87174.1"/>
    </source>
</evidence>
<sequence>MTISFQIIDLPEDEQIGSRQVSLPVSGGTLGRSFECTIQLPDFQRTLSRVHADIQPHPKGGYQIIDRSTNGVFVNDVLVGKGESQRLSDGDRIVIGAYTLLVSDMDALLTRAPQQSDDTETASLKGAADSPFAASTVLDDSQDTAFGFAHLDEIQDAVQDETPFSTENVLGDDLYGYDPFEDDERWVLEQSQSEDTTEQIVLMPEATQFNDNNHAPQHSVTVSDHRQIESLENSIEQLNSMLKQQQLSVAGGIDRERLMTCIESTLDKFLDNFNPSHLEEEFNDYLSGWGNKDKKYWALYKKQFQRKTERREFSRQFSSLLFEALREKR</sequence>
<dbReference type="InterPro" id="IPR000253">
    <property type="entry name" value="FHA_dom"/>
</dbReference>
<evidence type="ECO:0000313" key="3">
    <source>
        <dbReference type="Proteomes" id="UP000051221"/>
    </source>
</evidence>
<dbReference type="Pfam" id="PF00498">
    <property type="entry name" value="FHA"/>
    <property type="match status" value="1"/>
</dbReference>
<feature type="domain" description="FHA" evidence="1">
    <location>
        <begin position="28"/>
        <end position="79"/>
    </location>
</feature>
<dbReference type="SMART" id="SM00240">
    <property type="entry name" value="FHA"/>
    <property type="match status" value="1"/>
</dbReference>
<reference evidence="2 3" key="1">
    <citation type="submission" date="2015-08" db="EMBL/GenBank/DDBJ databases">
        <title>Antibacterial properties of a collection of Vibrionaceae strains.</title>
        <authorList>
            <person name="Giubergia S."/>
        </authorList>
    </citation>
    <scope>NUCLEOTIDE SEQUENCE [LARGE SCALE GENOMIC DNA]</scope>
    <source>
        <strain evidence="2 3">S0821</strain>
    </source>
</reference>
<dbReference type="CDD" id="cd00060">
    <property type="entry name" value="FHA"/>
    <property type="match status" value="1"/>
</dbReference>
<dbReference type="InterPro" id="IPR046883">
    <property type="entry name" value="T6SS_FHA_C"/>
</dbReference>
<proteinExistence type="predicted"/>
<organism evidence="2 3">
    <name type="scientific">Vibrio furnissii</name>
    <dbReference type="NCBI Taxonomy" id="29494"/>
    <lineage>
        <taxon>Bacteria</taxon>
        <taxon>Pseudomonadati</taxon>
        <taxon>Pseudomonadota</taxon>
        <taxon>Gammaproteobacteria</taxon>
        <taxon>Vibrionales</taxon>
        <taxon>Vibrionaceae</taxon>
        <taxon>Vibrio</taxon>
    </lineage>
</organism>
<dbReference type="AlphaFoldDB" id="A0A0Q2RST6"/>
<dbReference type="InterPro" id="IPR008984">
    <property type="entry name" value="SMAD_FHA_dom_sf"/>
</dbReference>
<dbReference type="SUPFAM" id="SSF49879">
    <property type="entry name" value="SMAD/FHA domain"/>
    <property type="match status" value="1"/>
</dbReference>
<dbReference type="PROSITE" id="PS50006">
    <property type="entry name" value="FHA_DOMAIN"/>
    <property type="match status" value="1"/>
</dbReference>
<dbReference type="EMBL" id="LKHS01000004">
    <property type="protein sequence ID" value="KQH87174.1"/>
    <property type="molecule type" value="Genomic_DNA"/>
</dbReference>
<keyword evidence="3" id="KW-1185">Reference proteome</keyword>
<gene>
    <name evidence="2" type="ORF">AMR76_05490</name>
</gene>
<name>A0A0Q2RST6_VIBFU</name>
<accession>A0A0Q2RST6</accession>
<protein>
    <recommendedName>
        <fullName evidence="1">FHA domain-containing protein</fullName>
    </recommendedName>
</protein>
<comment type="caution">
    <text evidence="2">The sequence shown here is derived from an EMBL/GenBank/DDBJ whole genome shotgun (WGS) entry which is preliminary data.</text>
</comment>
<dbReference type="InParanoid" id="A0A0Q2RST6"/>
<evidence type="ECO:0000259" key="1">
    <source>
        <dbReference type="PROSITE" id="PS50006"/>
    </source>
</evidence>
<dbReference type="Proteomes" id="UP000051221">
    <property type="component" value="Unassembled WGS sequence"/>
</dbReference>